<reference evidence="1 2" key="1">
    <citation type="journal article" date="2014" name="Genome Announc.">
        <title>Draft genome sequences of eight enterohepatic helicobacter species isolated from both laboratory and wild rodents.</title>
        <authorList>
            <person name="Sheh A."/>
            <person name="Shen Z."/>
            <person name="Fox J.G."/>
        </authorList>
    </citation>
    <scope>NUCLEOTIDE SEQUENCE [LARGE SCALE GENOMIC DNA]</scope>
    <source>
        <strain evidence="1 2">ATCC 49320</strain>
    </source>
</reference>
<dbReference type="Proteomes" id="UP000029857">
    <property type="component" value="Unassembled WGS sequence"/>
</dbReference>
<accession>A0A099UYU3</accession>
<gene>
    <name evidence="1" type="ORF">LS79_011250</name>
</gene>
<evidence type="ECO:0000313" key="1">
    <source>
        <dbReference type="EMBL" id="TLE07378.1"/>
    </source>
</evidence>
<dbReference type="EMBL" id="JRPJ02000112">
    <property type="protein sequence ID" value="TLE07378.1"/>
    <property type="molecule type" value="Genomic_DNA"/>
</dbReference>
<name>A0A099UYU3_9HELI</name>
<comment type="caution">
    <text evidence="1">The sequence shown here is derived from an EMBL/GenBank/DDBJ whole genome shotgun (WGS) entry which is preliminary data.</text>
</comment>
<proteinExistence type="predicted"/>
<dbReference type="AlphaFoldDB" id="A0A099UYU3"/>
<sequence length="113" mass="13517">MKTPYKDIVVDIPHAYRHFYQNTYNTNRHYLKGAFFDVLQKPMFIAEQETDKGLSTYFYKVYSYGEDKIGMFGIGIDKEGQIEYKTMYADIKQNRLQEMLKLDSEKIKYINLE</sequence>
<organism evidence="1 2">
    <name type="scientific">Helicobacter bilis</name>
    <dbReference type="NCBI Taxonomy" id="37372"/>
    <lineage>
        <taxon>Bacteria</taxon>
        <taxon>Pseudomonadati</taxon>
        <taxon>Campylobacterota</taxon>
        <taxon>Epsilonproteobacteria</taxon>
        <taxon>Campylobacterales</taxon>
        <taxon>Helicobacteraceae</taxon>
        <taxon>Helicobacter</taxon>
    </lineage>
</organism>
<dbReference type="RefSeq" id="WP_034565561.1">
    <property type="nucleotide sequence ID" value="NZ_JAQYFE010000018.1"/>
</dbReference>
<evidence type="ECO:0000313" key="2">
    <source>
        <dbReference type="Proteomes" id="UP000029857"/>
    </source>
</evidence>
<protein>
    <submittedName>
        <fullName evidence="1">Uncharacterized protein</fullName>
    </submittedName>
</protein>